<keyword evidence="5" id="KW-0969">Cilium</keyword>
<name>A0A8J2PVC5_9HEXA</name>
<feature type="coiled-coil region" evidence="9">
    <location>
        <begin position="350"/>
        <end position="377"/>
    </location>
</feature>
<evidence type="ECO:0000256" key="9">
    <source>
        <dbReference type="SAM" id="Coils"/>
    </source>
</evidence>
<protein>
    <recommendedName>
        <fullName evidence="13">WD repeat-containing protein 78</fullName>
    </recommendedName>
</protein>
<feature type="compositionally biased region" description="Polar residues" evidence="10">
    <location>
        <begin position="1"/>
        <end position="21"/>
    </location>
</feature>
<keyword evidence="6" id="KW-0206">Cytoskeleton</keyword>
<gene>
    <name evidence="11" type="ORF">AFUS01_LOCUS33316</name>
</gene>
<evidence type="ECO:0000256" key="8">
    <source>
        <dbReference type="PROSITE-ProRule" id="PRU00221"/>
    </source>
</evidence>
<accession>A0A8J2PVC5</accession>
<evidence type="ECO:0000313" key="11">
    <source>
        <dbReference type="EMBL" id="CAG7823080.1"/>
    </source>
</evidence>
<dbReference type="EMBL" id="CAJVCH010528301">
    <property type="protein sequence ID" value="CAG7823080.1"/>
    <property type="molecule type" value="Genomic_DNA"/>
</dbReference>
<evidence type="ECO:0000256" key="10">
    <source>
        <dbReference type="SAM" id="MobiDB-lite"/>
    </source>
</evidence>
<evidence type="ECO:0000256" key="7">
    <source>
        <dbReference type="ARBA" id="ARBA00023273"/>
    </source>
</evidence>
<feature type="region of interest" description="Disordered" evidence="10">
    <location>
        <begin position="1"/>
        <end position="84"/>
    </location>
</feature>
<dbReference type="SMART" id="SM00320">
    <property type="entry name" value="WD40"/>
    <property type="match status" value="5"/>
</dbReference>
<keyword evidence="2" id="KW-0963">Cytoplasm</keyword>
<reference evidence="11" key="1">
    <citation type="submission" date="2021-06" db="EMBL/GenBank/DDBJ databases">
        <authorList>
            <person name="Hodson N. C."/>
            <person name="Mongue J. A."/>
            <person name="Jaron S. K."/>
        </authorList>
    </citation>
    <scope>NUCLEOTIDE SEQUENCE</scope>
</reference>
<dbReference type="PROSITE" id="PS50082">
    <property type="entry name" value="WD_REPEATS_2"/>
    <property type="match status" value="1"/>
</dbReference>
<dbReference type="Pfam" id="PF00400">
    <property type="entry name" value="WD40"/>
    <property type="match status" value="1"/>
</dbReference>
<dbReference type="GO" id="GO:0045504">
    <property type="term" value="F:dynein heavy chain binding"/>
    <property type="evidence" value="ECO:0007669"/>
    <property type="project" value="TreeGrafter"/>
</dbReference>
<sequence>MTKTSSIESRPSHATTETVTTIEDDGQDDAPKPIPSKVSSKKVSKVAKKEKLKGVSKLTGNSKKKSSDKSNASGAGGDDKADANEDLFDVNSDELLKIFEQQKQTTEKQPKIIKRASGYEILDQFRIGPDIVEDGVECTPLPHWVGKDTLPSYSMMLNRASDELIPMTPKKPQEFSQTTFDIRMYQQQSKSPAMSWNASLTTLEEEEFEAETQLMETHKVVHNLVMEDEVEKVYVQKVVNVTFPDGTTVAKRRLRVILSECDTVFLLQLSGKFEAETADEFEAIQQNNKRYDTMVQHHLESDAYSNRFAQTFENRTRDQYTEYKSPWAFDVGVQANYYLIEDEYEQVAEADAKRKLREEEEAQLRLFQERLNLERDAIDDSIKNDDEESDEDDKLSNFAAIDWSKYGTKYEEDEEEDDDMNYKDIDEKEFDCCGDEEQEFESAEPLEEIYQRQQRKQDEAALTVFPDITMGVVFLDRLISMEYMQDNQADMRGFPILNANRDADDKKDNKPHFFQLLEENHGKQATLDLGPNIKRYWSLKTPITKGREVTDIALHPKNGNIVAAAYGSTRFGDDEEGVVCVWSAKNTLYPERIYEFKAAVTCLAFATLTPYLLAIGMIDGNLVVYDVRSAQPLSMSSTIGSPDKHEGPIWQVAWFQETEMATTGSVSEILLSLGEDGRLNRWSSTKGFDSVTMLRVRRSPMKIPGRREKRAEALTSNLSAAFSVCFYPKDWTQYLVGTEEGFIHKCSISFTEQFVGTYIGHSGPVYRIVFNTFDKSIFVSASGDWSVKVWREGTYTPLLSMQTGLRTVFDVTCCPKMSSVFVLASEFHVEVWDLTLNTLEPVVQFSPPFAVAFRRAAYSRYLNSVILGDDEGAITFYGLRDFPPQPTNEQEQMDQLLEGLIPGYKKRQRESGGDASTHFDQYFSDAPGTGDAEPSHEPAETENAETAGDENKQEEMSNKSVSSAGKSDDEKAQRKSSFASD</sequence>
<dbReference type="PANTHER" id="PTHR12442:SF12">
    <property type="entry name" value="DYNEIN AXONEMAL INTERMEDIATE CHAIN 4"/>
    <property type="match status" value="1"/>
</dbReference>
<dbReference type="InterPro" id="IPR001680">
    <property type="entry name" value="WD40_rpt"/>
</dbReference>
<comment type="subcellular location">
    <subcellularLocation>
        <location evidence="1">Cytoplasm</location>
        <location evidence="1">Cytoskeleton</location>
        <location evidence="1">Cilium axoneme</location>
    </subcellularLocation>
</comment>
<proteinExistence type="predicted"/>
<evidence type="ECO:0000256" key="6">
    <source>
        <dbReference type="ARBA" id="ARBA00023212"/>
    </source>
</evidence>
<dbReference type="GO" id="GO:0045503">
    <property type="term" value="F:dynein light chain binding"/>
    <property type="evidence" value="ECO:0007669"/>
    <property type="project" value="TreeGrafter"/>
</dbReference>
<organism evidence="11 12">
    <name type="scientific">Allacma fusca</name>
    <dbReference type="NCBI Taxonomy" id="39272"/>
    <lineage>
        <taxon>Eukaryota</taxon>
        <taxon>Metazoa</taxon>
        <taxon>Ecdysozoa</taxon>
        <taxon>Arthropoda</taxon>
        <taxon>Hexapoda</taxon>
        <taxon>Collembola</taxon>
        <taxon>Symphypleona</taxon>
        <taxon>Sminthuridae</taxon>
        <taxon>Allacma</taxon>
    </lineage>
</organism>
<dbReference type="OrthoDB" id="10259804at2759"/>
<evidence type="ECO:0000313" key="12">
    <source>
        <dbReference type="Proteomes" id="UP000708208"/>
    </source>
</evidence>
<evidence type="ECO:0000256" key="2">
    <source>
        <dbReference type="ARBA" id="ARBA00022490"/>
    </source>
</evidence>
<keyword evidence="7" id="KW-0966">Cell projection</keyword>
<feature type="repeat" description="WD" evidence="8">
    <location>
        <begin position="758"/>
        <end position="790"/>
    </location>
</feature>
<feature type="region of interest" description="Disordered" evidence="10">
    <location>
        <begin position="906"/>
        <end position="981"/>
    </location>
</feature>
<keyword evidence="9" id="KW-0175">Coiled coil</keyword>
<dbReference type="InterPro" id="IPR050687">
    <property type="entry name" value="Dynein_IC"/>
</dbReference>
<evidence type="ECO:0000256" key="5">
    <source>
        <dbReference type="ARBA" id="ARBA00023069"/>
    </source>
</evidence>
<evidence type="ECO:0008006" key="13">
    <source>
        <dbReference type="Google" id="ProtNLM"/>
    </source>
</evidence>
<keyword evidence="3 8" id="KW-0853">WD repeat</keyword>
<comment type="caution">
    <text evidence="11">The sequence shown here is derived from an EMBL/GenBank/DDBJ whole genome shotgun (WGS) entry which is preliminary data.</text>
</comment>
<evidence type="ECO:0000256" key="1">
    <source>
        <dbReference type="ARBA" id="ARBA00004430"/>
    </source>
</evidence>
<evidence type="ECO:0000256" key="4">
    <source>
        <dbReference type="ARBA" id="ARBA00022737"/>
    </source>
</evidence>
<keyword evidence="12" id="KW-1185">Reference proteome</keyword>
<dbReference type="AlphaFoldDB" id="A0A8J2PVC5"/>
<dbReference type="PANTHER" id="PTHR12442">
    <property type="entry name" value="DYNEIN INTERMEDIATE CHAIN"/>
    <property type="match status" value="1"/>
</dbReference>
<evidence type="ECO:0000256" key="3">
    <source>
        <dbReference type="ARBA" id="ARBA00022574"/>
    </source>
</evidence>
<dbReference type="GO" id="GO:0003341">
    <property type="term" value="P:cilium movement"/>
    <property type="evidence" value="ECO:0007669"/>
    <property type="project" value="TreeGrafter"/>
</dbReference>
<dbReference type="GO" id="GO:0005858">
    <property type="term" value="C:axonemal dynein complex"/>
    <property type="evidence" value="ECO:0007669"/>
    <property type="project" value="TreeGrafter"/>
</dbReference>
<dbReference type="Proteomes" id="UP000708208">
    <property type="component" value="Unassembled WGS sequence"/>
</dbReference>
<keyword evidence="4" id="KW-0677">Repeat</keyword>